<feature type="compositionally biased region" description="Basic and acidic residues" evidence="8">
    <location>
        <begin position="66"/>
        <end position="78"/>
    </location>
</feature>
<comment type="catalytic activity">
    <reaction evidence="1">
        <text>Thiol-dependent hydrolysis of ester, thioester, amide, peptide and isopeptide bonds formed by the C-terminal Gly of ubiquitin (a 76-residue protein attached to proteins as an intracellular targeting signal).</text>
        <dbReference type="EC" id="3.4.19.12"/>
    </reaction>
</comment>
<dbReference type="OrthoDB" id="952271at2759"/>
<keyword evidence="4" id="KW-0645">Protease</keyword>
<evidence type="ECO:0000256" key="8">
    <source>
        <dbReference type="SAM" id="MobiDB-lite"/>
    </source>
</evidence>
<dbReference type="InterPro" id="IPR035927">
    <property type="entry name" value="DUSP-like_sf"/>
</dbReference>
<feature type="compositionally biased region" description="Low complexity" evidence="8">
    <location>
        <begin position="93"/>
        <end position="110"/>
    </location>
</feature>
<gene>
    <name evidence="11" type="ORF">DL764_006041</name>
</gene>
<dbReference type="GO" id="GO:0016579">
    <property type="term" value="P:protein deubiquitination"/>
    <property type="evidence" value="ECO:0007669"/>
    <property type="project" value="InterPro"/>
</dbReference>
<feature type="region of interest" description="Disordered" evidence="8">
    <location>
        <begin position="1530"/>
        <end position="1592"/>
    </location>
</feature>
<dbReference type="STRING" id="155417.A0A4Q4T8Q6"/>
<keyword evidence="12" id="KW-1185">Reference proteome</keyword>
<evidence type="ECO:0000256" key="2">
    <source>
        <dbReference type="ARBA" id="ARBA00009085"/>
    </source>
</evidence>
<comment type="similarity">
    <text evidence="2">Belongs to the peptidase C19 family.</text>
</comment>
<dbReference type="CDD" id="cd02674">
    <property type="entry name" value="Peptidase_C19R"/>
    <property type="match status" value="1"/>
</dbReference>
<feature type="compositionally biased region" description="Acidic residues" evidence="8">
    <location>
        <begin position="222"/>
        <end position="233"/>
    </location>
</feature>
<feature type="region of interest" description="Disordered" evidence="8">
    <location>
        <begin position="1747"/>
        <end position="1770"/>
    </location>
</feature>
<dbReference type="PROSITE" id="PS51283">
    <property type="entry name" value="DUSP"/>
    <property type="match status" value="1"/>
</dbReference>
<feature type="region of interest" description="Disordered" evidence="8">
    <location>
        <begin position="1"/>
        <end position="188"/>
    </location>
</feature>
<feature type="compositionally biased region" description="Pro residues" evidence="8">
    <location>
        <begin position="508"/>
        <end position="521"/>
    </location>
</feature>
<dbReference type="InterPro" id="IPR050185">
    <property type="entry name" value="Ub_carboxyl-term_hydrolase"/>
</dbReference>
<evidence type="ECO:0000259" key="10">
    <source>
        <dbReference type="PROSITE" id="PS51283"/>
    </source>
</evidence>
<feature type="domain" description="USP" evidence="9">
    <location>
        <begin position="652"/>
        <end position="1511"/>
    </location>
</feature>
<keyword evidence="6" id="KW-0378">Hydrolase</keyword>
<dbReference type="InterPro" id="IPR006615">
    <property type="entry name" value="Pept_C19_DUSP"/>
</dbReference>
<name>A0A4Q4T8Q6_9PEZI</name>
<evidence type="ECO:0000256" key="7">
    <source>
        <dbReference type="ARBA" id="ARBA00022807"/>
    </source>
</evidence>
<feature type="region of interest" description="Disordered" evidence="8">
    <location>
        <begin position="206"/>
        <end position="301"/>
    </location>
</feature>
<dbReference type="SUPFAM" id="SSF143791">
    <property type="entry name" value="DUSP-like"/>
    <property type="match status" value="1"/>
</dbReference>
<organism evidence="11 12">
    <name type="scientific">Monosporascus ibericus</name>
    <dbReference type="NCBI Taxonomy" id="155417"/>
    <lineage>
        <taxon>Eukaryota</taxon>
        <taxon>Fungi</taxon>
        <taxon>Dikarya</taxon>
        <taxon>Ascomycota</taxon>
        <taxon>Pezizomycotina</taxon>
        <taxon>Sordariomycetes</taxon>
        <taxon>Xylariomycetidae</taxon>
        <taxon>Xylariales</taxon>
        <taxon>Xylariales incertae sedis</taxon>
        <taxon>Monosporascus</taxon>
    </lineage>
</organism>
<dbReference type="Gene3D" id="3.90.70.10">
    <property type="entry name" value="Cysteine proteinases"/>
    <property type="match status" value="2"/>
</dbReference>
<dbReference type="EMBL" id="QJNU01000339">
    <property type="protein sequence ID" value="RYP01894.1"/>
    <property type="molecule type" value="Genomic_DNA"/>
</dbReference>
<dbReference type="PANTHER" id="PTHR21646:SF24">
    <property type="entry name" value="UBIQUITIN CARBOXYL-TERMINAL HYDROLASE"/>
    <property type="match status" value="1"/>
</dbReference>
<dbReference type="InterPro" id="IPR028889">
    <property type="entry name" value="USP"/>
</dbReference>
<evidence type="ECO:0000256" key="4">
    <source>
        <dbReference type="ARBA" id="ARBA00022670"/>
    </source>
</evidence>
<accession>A0A4Q4T8Q6</accession>
<evidence type="ECO:0000313" key="11">
    <source>
        <dbReference type="EMBL" id="RYP01894.1"/>
    </source>
</evidence>
<feature type="compositionally biased region" description="Polar residues" evidence="8">
    <location>
        <begin position="600"/>
        <end position="622"/>
    </location>
</feature>
<dbReference type="Proteomes" id="UP000293360">
    <property type="component" value="Unassembled WGS sequence"/>
</dbReference>
<dbReference type="PANTHER" id="PTHR21646">
    <property type="entry name" value="UBIQUITIN CARBOXYL-TERMINAL HYDROLASE"/>
    <property type="match status" value="1"/>
</dbReference>
<feature type="compositionally biased region" description="Low complexity" evidence="8">
    <location>
        <begin position="243"/>
        <end position="262"/>
    </location>
</feature>
<feature type="region of interest" description="Disordered" evidence="8">
    <location>
        <begin position="505"/>
        <end position="532"/>
    </location>
</feature>
<reference evidence="11 12" key="1">
    <citation type="submission" date="2018-06" db="EMBL/GenBank/DDBJ databases">
        <title>Complete Genomes of Monosporascus.</title>
        <authorList>
            <person name="Robinson A.J."/>
            <person name="Natvig D.O."/>
        </authorList>
    </citation>
    <scope>NUCLEOTIDE SEQUENCE [LARGE SCALE GENOMIC DNA]</scope>
    <source>
        <strain evidence="11 12">CBS 110550</strain>
    </source>
</reference>
<keyword evidence="5" id="KW-0833">Ubl conjugation pathway</keyword>
<keyword evidence="7" id="KW-0788">Thiol protease</keyword>
<feature type="domain" description="DUSP" evidence="10">
    <location>
        <begin position="299"/>
        <end position="424"/>
    </location>
</feature>
<evidence type="ECO:0000256" key="3">
    <source>
        <dbReference type="ARBA" id="ARBA00012759"/>
    </source>
</evidence>
<evidence type="ECO:0000259" key="9">
    <source>
        <dbReference type="PROSITE" id="PS50235"/>
    </source>
</evidence>
<dbReference type="PROSITE" id="PS50235">
    <property type="entry name" value="USP_3"/>
    <property type="match status" value="1"/>
</dbReference>
<feature type="compositionally biased region" description="Pro residues" evidence="8">
    <location>
        <begin position="20"/>
        <end position="32"/>
    </location>
</feature>
<feature type="compositionally biased region" description="Polar residues" evidence="8">
    <location>
        <begin position="1156"/>
        <end position="1175"/>
    </location>
</feature>
<dbReference type="PROSITE" id="PS00973">
    <property type="entry name" value="USP_2"/>
    <property type="match status" value="1"/>
</dbReference>
<evidence type="ECO:0000313" key="12">
    <source>
        <dbReference type="Proteomes" id="UP000293360"/>
    </source>
</evidence>
<feature type="compositionally biased region" description="Low complexity" evidence="8">
    <location>
        <begin position="118"/>
        <end position="129"/>
    </location>
</feature>
<dbReference type="Pfam" id="PF00443">
    <property type="entry name" value="UCH"/>
    <property type="match status" value="1"/>
</dbReference>
<protein>
    <recommendedName>
        <fullName evidence="3">ubiquitinyl hydrolase 1</fullName>
        <ecNumber evidence="3">3.4.19.12</ecNumber>
    </recommendedName>
</protein>
<comment type="caution">
    <text evidence="11">The sequence shown here is derived from an EMBL/GenBank/DDBJ whole genome shotgun (WGS) entry which is preliminary data.</text>
</comment>
<dbReference type="Gene3D" id="3.30.2230.10">
    <property type="entry name" value="DUSP-like"/>
    <property type="match status" value="1"/>
</dbReference>
<dbReference type="EC" id="3.4.19.12" evidence="3"/>
<feature type="compositionally biased region" description="Low complexity" evidence="8">
    <location>
        <begin position="623"/>
        <end position="636"/>
    </location>
</feature>
<dbReference type="PROSITE" id="PS00972">
    <property type="entry name" value="USP_1"/>
    <property type="match status" value="1"/>
</dbReference>
<evidence type="ECO:0000256" key="1">
    <source>
        <dbReference type="ARBA" id="ARBA00000707"/>
    </source>
</evidence>
<evidence type="ECO:0000256" key="5">
    <source>
        <dbReference type="ARBA" id="ARBA00022786"/>
    </source>
</evidence>
<dbReference type="SUPFAM" id="SSF54001">
    <property type="entry name" value="Cysteine proteinases"/>
    <property type="match status" value="1"/>
</dbReference>
<feature type="compositionally biased region" description="Basic and acidic residues" evidence="8">
    <location>
        <begin position="1748"/>
        <end position="1770"/>
    </location>
</feature>
<feature type="compositionally biased region" description="Polar residues" evidence="8">
    <location>
        <begin position="130"/>
        <end position="149"/>
    </location>
</feature>
<dbReference type="GO" id="GO:0006508">
    <property type="term" value="P:proteolysis"/>
    <property type="evidence" value="ECO:0007669"/>
    <property type="project" value="UniProtKB-KW"/>
</dbReference>
<dbReference type="GO" id="GO:0004843">
    <property type="term" value="F:cysteine-type deubiquitinase activity"/>
    <property type="evidence" value="ECO:0007669"/>
    <property type="project" value="UniProtKB-EC"/>
</dbReference>
<dbReference type="InterPro" id="IPR038765">
    <property type="entry name" value="Papain-like_cys_pep_sf"/>
</dbReference>
<proteinExistence type="inferred from homology"/>
<feature type="region of interest" description="Disordered" evidence="8">
    <location>
        <begin position="1076"/>
        <end position="1101"/>
    </location>
</feature>
<sequence length="1770" mass="195232">MDTSTVNNMAPGPVWSQSAPPTPPPPPPPPPEAAHYQHIPNLPELPRQLTVKTSSSKKRKISTRQSAKDESQHSRDSPDIPLQSCEREDIDPSFSFSASSTTSTASTVVSPAYIRADSLPPASSLPPRLQTNYNPSFTDYASSTASSPSGAYAELTIDSDRGADTPGSDLYPSAPGTGTHPAARAPSPFTRTTYCRAIMGGAAEFPDRASSPLKRRASSMDPDAEPDANEDVDMIAAPPSPPMTTTTTTAGATRAGSASQGTNGASEAAQDEIMGEESRASNGEPAASQTTNPAPQPPPSIEAHIKTIRALVEEMNASPLTVGQVGYLVSKQWLSKVLPDGRSSKGVDDLSLVGPVDNSDIIWEVIRDPCVGDGVEDQLKKKFVRLKRHVDLDLVEVFPQEAWDLLVQWPGLKEGQLPIVRTAYDSSGGSARSNIVFELHPVVFTLHRLWSANSPIAIDQRLKATNPPPPRLSRSRTTPYQTVLAQAKNVTNINRTQRVQAWRVQQQPPLPGGTAPTPPASPDDADNSDKASKPFDHLLIDVESFLALEPGVREKVDMADHTNNSKYNGHMNIGTLGLSTDLALVLDEHVDATDWVSTYSPSRASASLPTRNSSASLTLQNKGSRSGGSSPAPAGPITRGRTQKSGRTLGCVGLSNLGNTCYMNAALQCVRSVEELTKYFLSQEWKKELNKDNVLAHNGDVAAVYAQLLMDIYKDSNQSSITPRQFKNTIGRYAPSFSGYGQQDSQEFVGFLLDGLQEDLSRIKKKPYIEKPDSTDEMINDPEAIRKMAEQVWDITKKRDDSVIADLFTGLYKSTLVCPECGKISITFDPFNNLTLPLPIENKWNHSIRFFPLNDYPVNIRVELDRQASIKGLKEFVSVRTGVPVERLFVAEEWKNKFYKYYADLACASEEIAQNDLVWCFELEAKPTNWGAKPQKQQRLGTAIRSLVDEEEHNANVPWDDEQADRLLVPVLHRRPAPARTSFHSRRWSFTCAPFFIVLTPEEARSEDAIRRKVLEKIATLTKHPFFSDEPDNSDNTDAELIGTNGSDFGSSSDGKVVAQSVQGEDDIVDVHMKDAGPAKSRAPSGRESQSHPARHKFNRVKPAWVDPKHFLPPKLQNLFELCYFSEGGAWLPSGQNSLNEDKDLPKLSSRVPLETASSEDQFDNVTNGTASNEESSSDETSRPSIEMPQTRMTEESDDEDSNFAVKVCPNAPNRWMTSPRDDEQLSEKFALTTSQSQPLPHRQKSSKAKPSTKIAGGRKKMKAHRVYGKAANKKLRQQQQHQRQLQKERQKTFEVDQFDVEEPVADGGPLIRLKEGIVVDWAEEAYEEVFSRDSTWEGCETLPDPELDKAQQTRSKRRKSGISIEACLDEFERDEILSEQDMWYCPRCKEHRRASKKFDLWKTPDILVIHLKRFSSSGFRRDKIDVLVDFPLENLDITPRVLQREEGKQEVYDLIGVDCHWGGLGGGHYTAHAKNFVDGQWYTYNDSSVSKAQTSTIVDSSAYLLFYRRRSDVPLGGPRFREILERFHGESSDTELPDSGEGQRLGEVSSLAGSSSAFQGEEATHPDGSRGGSNANGSYSLNRTGGRTDDDVPLLVGAQYNSTQGVHRSIEEDEGIDLGENTSHSTGFHPLTGSNTWSFQYLSGPANFTAGSGSANVSDIASDEAQHDSSGDERALSHNIEYDPDVEPDLPGVSSYQLPQQPELNPPAYTEPIEPQVKYLGTMSAPEIGDQWGQNQKVYEVPAVQADDERRSEEAMEIHLDESDKIKLG</sequence>
<dbReference type="SMART" id="SM00695">
    <property type="entry name" value="DUSP"/>
    <property type="match status" value="1"/>
</dbReference>
<evidence type="ECO:0000256" key="6">
    <source>
        <dbReference type="ARBA" id="ARBA00022801"/>
    </source>
</evidence>
<dbReference type="Pfam" id="PF06337">
    <property type="entry name" value="DUSP"/>
    <property type="match status" value="1"/>
</dbReference>
<feature type="compositionally biased region" description="Polar residues" evidence="8">
    <location>
        <begin position="1573"/>
        <end position="1586"/>
    </location>
</feature>
<feature type="region of interest" description="Disordered" evidence="8">
    <location>
        <begin position="600"/>
        <end position="644"/>
    </location>
</feature>
<dbReference type="InterPro" id="IPR018200">
    <property type="entry name" value="USP_CS"/>
</dbReference>
<dbReference type="InterPro" id="IPR001394">
    <property type="entry name" value="Peptidase_C19_UCH"/>
</dbReference>
<feature type="region of interest" description="Disordered" evidence="8">
    <location>
        <begin position="1152"/>
        <end position="1262"/>
    </location>
</feature>